<accession>A0A813H1Z2</accession>
<gene>
    <name evidence="5" type="ORF">PGLA2088_LOCUS1154</name>
</gene>
<evidence type="ECO:0000256" key="1">
    <source>
        <dbReference type="ARBA" id="ARBA00004229"/>
    </source>
</evidence>
<evidence type="ECO:0000313" key="6">
    <source>
        <dbReference type="Proteomes" id="UP000626109"/>
    </source>
</evidence>
<reference evidence="5" key="1">
    <citation type="submission" date="2021-02" db="EMBL/GenBank/DDBJ databases">
        <authorList>
            <person name="Dougan E. K."/>
            <person name="Rhodes N."/>
            <person name="Thang M."/>
            <person name="Chan C."/>
        </authorList>
    </citation>
    <scope>NUCLEOTIDE SEQUENCE</scope>
</reference>
<dbReference type="EMBL" id="CAJNNW010000876">
    <property type="protein sequence ID" value="CAE8631693.1"/>
    <property type="molecule type" value="Genomic_DNA"/>
</dbReference>
<comment type="caution">
    <text evidence="5">The sequence shown here is derived from an EMBL/GenBank/DDBJ whole genome shotgun (WGS) entry which is preliminary data.</text>
</comment>
<dbReference type="GO" id="GO:0009765">
    <property type="term" value="P:photosynthesis, light harvesting"/>
    <property type="evidence" value="ECO:0007669"/>
    <property type="project" value="InterPro"/>
</dbReference>
<dbReference type="GO" id="GO:0009507">
    <property type="term" value="C:chloroplast"/>
    <property type="evidence" value="ECO:0007669"/>
    <property type="project" value="UniProtKB-SubCell"/>
</dbReference>
<dbReference type="Proteomes" id="UP000626109">
    <property type="component" value="Unassembled WGS sequence"/>
</dbReference>
<dbReference type="InterPro" id="IPR001344">
    <property type="entry name" value="Chloro_AB-bd_pln"/>
</dbReference>
<proteinExistence type="predicted"/>
<dbReference type="GO" id="GO:0016020">
    <property type="term" value="C:membrane"/>
    <property type="evidence" value="ECO:0007669"/>
    <property type="project" value="InterPro"/>
</dbReference>
<evidence type="ECO:0000256" key="2">
    <source>
        <dbReference type="ARBA" id="ARBA00022528"/>
    </source>
</evidence>
<protein>
    <submittedName>
        <fullName evidence="5">Uncharacterized protein</fullName>
    </submittedName>
</protein>
<evidence type="ECO:0000256" key="4">
    <source>
        <dbReference type="ARBA" id="ARBA00022640"/>
    </source>
</evidence>
<dbReference type="Gene3D" id="1.10.3460.10">
    <property type="entry name" value="Chlorophyll a/b binding protein domain"/>
    <property type="match status" value="4"/>
</dbReference>
<keyword evidence="3" id="KW-0602">Photosynthesis</keyword>
<keyword evidence="2" id="KW-0150">Chloroplast</keyword>
<keyword evidence="4" id="KW-0934">Plastid</keyword>
<dbReference type="InterPro" id="IPR022796">
    <property type="entry name" value="Chloroa_b-bind"/>
</dbReference>
<comment type="subcellular location">
    <subcellularLocation>
        <location evidence="1">Plastid</location>
        <location evidence="1">Chloroplast</location>
    </subcellularLocation>
</comment>
<dbReference type="PANTHER" id="PTHR21649">
    <property type="entry name" value="CHLOROPHYLL A/B BINDING PROTEIN"/>
    <property type="match status" value="1"/>
</dbReference>
<dbReference type="AlphaFoldDB" id="A0A813H1Z2"/>
<sequence length="741" mass="78516">MTAILAMFVQNGTVGTTGPEMWTGKASVAGGAWAFENELGVQAPVGFWDPVGFTADGSVENFKYRRSAELKHGRVAMLACMGYMTPEITGKFPGFLSPSTGLKFADIPNGLAAISKVPVLGWAQIVLYGAFVEYSSGLGKDWKTGTPGDLGWKAITSSDPEIKTRKLNSELANSRLAMTAILAMFVQNGTVGTTGPEMWTGKASVAGGAWAFENELGVQAPVGFWDPVGFTADGSVENFKYRRSAELKHGRVAMLACMGYMTPEITGKFPGFLSPSTGLKFADIPNGLAAISKVPVLGWAQIVLYGAFVEYSSGLGKDWKTGTPGDLGWKAITSSDPEIKTRKLNSELANSRLAMTAILAMFVQNGTVGTTGPEMWTGKASVAGGAWAFENELGVQAPVGFWDPVGFTADGSVENFKYRRSAELKHGRVAMLACMGYMTPEITGKFPGFLSPSTGLKFADIPNGLAAISKVPVLGWAQIVLYGAFVEYSSGLGKDWKTGTPGDLGWKAITSSDPEIKTRKLNSELANSRLAMTAILAMFVQNGTVGTTGPEMWTGKASVAGGAWAFENELGVQAPVGFWDPVGFTADGSVENFKYRRSAELKHGRVAMLACMGYMTPEITGKFPGFLSPSTGLKFADIPNGLAAISKVPVLGWAQIVLYGAFVEYSSGLGKDWKTGTPGDLGWKAITSSDPEIKTRKLNSELANSRLAMTAILAMFVQNGTVGTTGPEMWTGKASVAGGAW</sequence>
<dbReference type="SUPFAM" id="SSF103511">
    <property type="entry name" value="Chlorophyll a-b binding protein"/>
    <property type="match status" value="4"/>
</dbReference>
<dbReference type="Pfam" id="PF00504">
    <property type="entry name" value="Chloroa_b-bind"/>
    <property type="match status" value="4"/>
</dbReference>
<name>A0A813H1Z2_POLGL</name>
<evidence type="ECO:0000256" key="3">
    <source>
        <dbReference type="ARBA" id="ARBA00022531"/>
    </source>
</evidence>
<organism evidence="5 6">
    <name type="scientific">Polarella glacialis</name>
    <name type="common">Dinoflagellate</name>
    <dbReference type="NCBI Taxonomy" id="89957"/>
    <lineage>
        <taxon>Eukaryota</taxon>
        <taxon>Sar</taxon>
        <taxon>Alveolata</taxon>
        <taxon>Dinophyceae</taxon>
        <taxon>Suessiales</taxon>
        <taxon>Suessiaceae</taxon>
        <taxon>Polarella</taxon>
    </lineage>
</organism>
<evidence type="ECO:0000313" key="5">
    <source>
        <dbReference type="EMBL" id="CAE8631693.1"/>
    </source>
</evidence>